<evidence type="ECO:0000256" key="5">
    <source>
        <dbReference type="ARBA" id="ARBA00022989"/>
    </source>
</evidence>
<dbReference type="PANTHER" id="PTHR14969">
    <property type="entry name" value="SPHINGOSINE-1-PHOSPHATE PHOSPHOHYDROLASE"/>
    <property type="match status" value="1"/>
</dbReference>
<evidence type="ECO:0000256" key="1">
    <source>
        <dbReference type="ARBA" id="ARBA00004651"/>
    </source>
</evidence>
<keyword evidence="2" id="KW-1003">Cell membrane</keyword>
<dbReference type="InterPro" id="IPR017438">
    <property type="entry name" value="ATP-NAD_kinase_N"/>
</dbReference>
<dbReference type="EMBL" id="JACYWE010000001">
    <property type="protein sequence ID" value="MBD8505150.1"/>
    <property type="molecule type" value="Genomic_DNA"/>
</dbReference>
<dbReference type="Gene3D" id="1.20.144.10">
    <property type="entry name" value="Phosphatidic acid phosphatase type 2/haloperoxidase"/>
    <property type="match status" value="1"/>
</dbReference>
<organism evidence="9 10">
    <name type="scientific">Lolliginicoccus lacisalsi</name>
    <dbReference type="NCBI Taxonomy" id="2742202"/>
    <lineage>
        <taxon>Bacteria</taxon>
        <taxon>Bacillati</taxon>
        <taxon>Actinomycetota</taxon>
        <taxon>Actinomycetes</taxon>
        <taxon>Mycobacteriales</taxon>
        <taxon>Hoyosellaceae</taxon>
        <taxon>Lolliginicoccus</taxon>
    </lineage>
</organism>
<dbReference type="Pfam" id="PF00781">
    <property type="entry name" value="DAGK_cat"/>
    <property type="match status" value="1"/>
</dbReference>
<dbReference type="Gene3D" id="3.40.50.10330">
    <property type="entry name" value="Probable inorganic polyphosphate/atp-NAD kinase, domain 1"/>
    <property type="match status" value="1"/>
</dbReference>
<keyword evidence="3" id="KW-0812">Transmembrane</keyword>
<name>A0A927J9R6_9ACTN</name>
<dbReference type="PANTHER" id="PTHR14969:SF62">
    <property type="entry name" value="DECAPRENYLPHOSPHORYL-5-PHOSPHORIBOSE PHOSPHATASE RV3807C-RELATED"/>
    <property type="match status" value="1"/>
</dbReference>
<protein>
    <submittedName>
        <fullName evidence="9">Phosphatase PAP2 family protein</fullName>
    </submittedName>
</protein>
<feature type="region of interest" description="Disordered" evidence="7">
    <location>
        <begin position="89"/>
        <end position="108"/>
    </location>
</feature>
<dbReference type="Gene3D" id="2.60.200.40">
    <property type="match status" value="1"/>
</dbReference>
<dbReference type="GO" id="GO:0016787">
    <property type="term" value="F:hydrolase activity"/>
    <property type="evidence" value="ECO:0007669"/>
    <property type="project" value="UniProtKB-KW"/>
</dbReference>
<dbReference type="Pfam" id="PF01569">
    <property type="entry name" value="PAP2"/>
    <property type="match status" value="1"/>
</dbReference>
<comment type="subcellular location">
    <subcellularLocation>
        <location evidence="1">Cell membrane</location>
        <topology evidence="1">Multi-pass membrane protein</topology>
    </subcellularLocation>
</comment>
<comment type="caution">
    <text evidence="9">The sequence shown here is derived from an EMBL/GenBank/DDBJ whole genome shotgun (WGS) entry which is preliminary data.</text>
</comment>
<evidence type="ECO:0000256" key="4">
    <source>
        <dbReference type="ARBA" id="ARBA00022801"/>
    </source>
</evidence>
<evidence type="ECO:0000313" key="10">
    <source>
        <dbReference type="Proteomes" id="UP000642993"/>
    </source>
</evidence>
<dbReference type="InterPro" id="IPR000326">
    <property type="entry name" value="PAP2/HPO"/>
</dbReference>
<evidence type="ECO:0000313" key="9">
    <source>
        <dbReference type="EMBL" id="MBD8505150.1"/>
    </source>
</evidence>
<dbReference type="PROSITE" id="PS50146">
    <property type="entry name" value="DAGK"/>
    <property type="match status" value="1"/>
</dbReference>
<dbReference type="InterPro" id="IPR016064">
    <property type="entry name" value="NAD/diacylglycerol_kinase_sf"/>
</dbReference>
<keyword evidence="10" id="KW-1185">Reference proteome</keyword>
<accession>A0A927J9R6</accession>
<dbReference type="RefSeq" id="WP_192037621.1">
    <property type="nucleotide sequence ID" value="NZ_JACYWE010000001.1"/>
</dbReference>
<evidence type="ECO:0000256" key="6">
    <source>
        <dbReference type="ARBA" id="ARBA00023136"/>
    </source>
</evidence>
<dbReference type="Proteomes" id="UP000642993">
    <property type="component" value="Unassembled WGS sequence"/>
</dbReference>
<keyword evidence="4" id="KW-0378">Hydrolase</keyword>
<dbReference type="GO" id="GO:0016301">
    <property type="term" value="F:kinase activity"/>
    <property type="evidence" value="ECO:0007669"/>
    <property type="project" value="InterPro"/>
</dbReference>
<dbReference type="SUPFAM" id="SSF111331">
    <property type="entry name" value="NAD kinase/diacylglycerol kinase-like"/>
    <property type="match status" value="1"/>
</dbReference>
<dbReference type="GO" id="GO:0005886">
    <property type="term" value="C:plasma membrane"/>
    <property type="evidence" value="ECO:0007669"/>
    <property type="project" value="UniProtKB-SubCell"/>
</dbReference>
<feature type="domain" description="DAGKc" evidence="8">
    <location>
        <begin position="245"/>
        <end position="323"/>
    </location>
</feature>
<evidence type="ECO:0000259" key="8">
    <source>
        <dbReference type="PROSITE" id="PS50146"/>
    </source>
</evidence>
<gene>
    <name evidence="9" type="ORF">HT102_01420</name>
</gene>
<sequence length="489" mass="51687">MRRILAPVMTLDQELMARSIHSHSPRIDATMQAASTIANNGKPWFAIAALLARQPGAPRRAAVRGILSVVASSALANVAFKLTIPRGRPDHAMLPPHRRRITPPRTSSFPSGHAAIAAAFATGVALESPALGLAVAPLAATVAYSRVHNGVHWPSDVIVGSLVGIGVAFATRRWWAPQPPPGPARTTPGDAPALPDGDGLLILANTESGSTDHDQRALIASLLPAARILDLPLGGTTSNTLDNVRHLIAEHEPLAVGALGGDGTVRTVASAIARTGRPLAVFAGGTLDHFALDIGTPTAEPTAHAVATGQSQRLDTASAQVDDDATYLFLNTASLGTYSAALQARRKWEKHLGKWIPLALGMIRALAAADPLELTLNGERMRARTIFIGNGTYHPTDRIPVARTAITGSTLDIRIIRADYPLSYTRALYAVITGTLRTSPIHQHLTLPELHITLASRAPLALDGDPISETHQLRIRANPCDLTVYAPTT</sequence>
<evidence type="ECO:0000256" key="2">
    <source>
        <dbReference type="ARBA" id="ARBA00022475"/>
    </source>
</evidence>
<reference evidence="9" key="1">
    <citation type="submission" date="2020-09" db="EMBL/GenBank/DDBJ databases">
        <title>Hoyosella lacisalsi sp. nov., a halotolerant actinobacterium isolated from soil of Lake Gudzhirganskoe.</title>
        <authorList>
            <person name="Yang Q."/>
            <person name="Guo P.Y."/>
            <person name="Liu S.W."/>
            <person name="Li F.N."/>
            <person name="Sun C.H."/>
        </authorList>
    </citation>
    <scope>NUCLEOTIDE SEQUENCE</scope>
    <source>
        <strain evidence="9">G463</strain>
    </source>
</reference>
<dbReference type="SMART" id="SM00046">
    <property type="entry name" value="DAGKc"/>
    <property type="match status" value="1"/>
</dbReference>
<keyword evidence="5" id="KW-1133">Transmembrane helix</keyword>
<evidence type="ECO:0000256" key="3">
    <source>
        <dbReference type="ARBA" id="ARBA00022692"/>
    </source>
</evidence>
<evidence type="ECO:0000256" key="7">
    <source>
        <dbReference type="SAM" id="MobiDB-lite"/>
    </source>
</evidence>
<proteinExistence type="predicted"/>
<dbReference type="AlphaFoldDB" id="A0A927J9R6"/>
<keyword evidence="6" id="KW-0472">Membrane</keyword>
<dbReference type="InterPro" id="IPR036938">
    <property type="entry name" value="PAP2/HPO_sf"/>
</dbReference>
<dbReference type="SUPFAM" id="SSF48317">
    <property type="entry name" value="Acid phosphatase/Vanadium-dependent haloperoxidase"/>
    <property type="match status" value="1"/>
</dbReference>
<dbReference type="CDD" id="cd01610">
    <property type="entry name" value="PAP2_like"/>
    <property type="match status" value="1"/>
</dbReference>
<dbReference type="SMART" id="SM00014">
    <property type="entry name" value="acidPPc"/>
    <property type="match status" value="1"/>
</dbReference>
<dbReference type="InterPro" id="IPR001206">
    <property type="entry name" value="Diacylglycerol_kinase_cat_dom"/>
</dbReference>